<dbReference type="Gene3D" id="1.10.287.1080">
    <property type="entry name" value="MazG-like"/>
    <property type="match status" value="2"/>
</dbReference>
<dbReference type="PANTHER" id="PTHR30522">
    <property type="entry name" value="NUCLEOSIDE TRIPHOSPHATE PYROPHOSPHOHYDROLASE"/>
    <property type="match status" value="1"/>
</dbReference>
<evidence type="ECO:0000259" key="1">
    <source>
        <dbReference type="Pfam" id="PF03819"/>
    </source>
</evidence>
<evidence type="ECO:0000313" key="2">
    <source>
        <dbReference type="EMBL" id="GAA0636738.1"/>
    </source>
</evidence>
<keyword evidence="3" id="KW-1185">Reference proteome</keyword>
<dbReference type="RefSeq" id="WP_425566239.1">
    <property type="nucleotide sequence ID" value="NZ_BAAAHE010000050.1"/>
</dbReference>
<dbReference type="Pfam" id="PF03819">
    <property type="entry name" value="MazG"/>
    <property type="match status" value="1"/>
</dbReference>
<name>A0ABP3SFS0_9ACTN</name>
<comment type="caution">
    <text evidence="2">The sequence shown here is derived from an EMBL/GenBank/DDBJ whole genome shotgun (WGS) entry which is preliminary data.</text>
</comment>
<proteinExistence type="predicted"/>
<gene>
    <name evidence="2" type="ORF">GCM10009547_46340</name>
</gene>
<dbReference type="InterPro" id="IPR048015">
    <property type="entry name" value="NTP-PPase_MazG-like_N"/>
</dbReference>
<protein>
    <recommendedName>
        <fullName evidence="1">NTP pyrophosphohydrolase MazG-like domain-containing protein</fullName>
    </recommendedName>
</protein>
<accession>A0ABP3SFS0</accession>
<dbReference type="InterPro" id="IPR011551">
    <property type="entry name" value="NTP_PyrPHydrolase_MazG"/>
</dbReference>
<reference evidence="3" key="1">
    <citation type="journal article" date="2019" name="Int. J. Syst. Evol. Microbiol.">
        <title>The Global Catalogue of Microorganisms (GCM) 10K type strain sequencing project: providing services to taxonomists for standard genome sequencing and annotation.</title>
        <authorList>
            <consortium name="The Broad Institute Genomics Platform"/>
            <consortium name="The Broad Institute Genome Sequencing Center for Infectious Disease"/>
            <person name="Wu L."/>
            <person name="Ma J."/>
        </authorList>
    </citation>
    <scope>NUCLEOTIDE SEQUENCE [LARGE SCALE GENOMIC DNA]</scope>
    <source>
        <strain evidence="3">JCM 10671</strain>
    </source>
</reference>
<organism evidence="2 3">
    <name type="scientific">Sporichthya brevicatena</name>
    <dbReference type="NCBI Taxonomy" id="171442"/>
    <lineage>
        <taxon>Bacteria</taxon>
        <taxon>Bacillati</taxon>
        <taxon>Actinomycetota</taxon>
        <taxon>Actinomycetes</taxon>
        <taxon>Sporichthyales</taxon>
        <taxon>Sporichthyaceae</taxon>
        <taxon>Sporichthya</taxon>
    </lineage>
</organism>
<dbReference type="CDD" id="cd11528">
    <property type="entry name" value="NTP-PPase_MazG_Nterm"/>
    <property type="match status" value="1"/>
</dbReference>
<dbReference type="NCBIfam" id="TIGR00444">
    <property type="entry name" value="mazG"/>
    <property type="match status" value="1"/>
</dbReference>
<evidence type="ECO:0000313" key="3">
    <source>
        <dbReference type="Proteomes" id="UP001500957"/>
    </source>
</evidence>
<sequence>MNRPDRPGAALLELVAVMDRLRSPGGCPWDAEQTHTSLLKYLVEETYETIEAVESGDRAHLREELGDLLLQVVFHARIAAEDAEDPFDIDDVAAGISAKLVRRHPHVFADVVAETAADVEANWEKLKAQEKGRSSAMDGVPLAQPALALADKLLSRAEKAPLVLPVPQADVPADADLGELLFATVAAARARGLDAEAELRAACRRFAATIRDLEQTAAREPGEGGGA</sequence>
<dbReference type="Proteomes" id="UP001500957">
    <property type="component" value="Unassembled WGS sequence"/>
</dbReference>
<dbReference type="EMBL" id="BAAAHE010000050">
    <property type="protein sequence ID" value="GAA0636738.1"/>
    <property type="molecule type" value="Genomic_DNA"/>
</dbReference>
<dbReference type="PANTHER" id="PTHR30522:SF0">
    <property type="entry name" value="NUCLEOSIDE TRIPHOSPHATE PYROPHOSPHOHYDROLASE"/>
    <property type="match status" value="1"/>
</dbReference>
<dbReference type="InterPro" id="IPR004518">
    <property type="entry name" value="MazG-like_dom"/>
</dbReference>
<dbReference type="SUPFAM" id="SSF101386">
    <property type="entry name" value="all-alpha NTP pyrophosphatases"/>
    <property type="match status" value="1"/>
</dbReference>
<feature type="domain" description="NTP pyrophosphohydrolase MazG-like" evidence="1">
    <location>
        <begin position="33"/>
        <end position="108"/>
    </location>
</feature>